<proteinExistence type="predicted"/>
<dbReference type="AlphaFoldDB" id="A0ABD0MGN3"/>
<feature type="non-terminal residue" evidence="1">
    <location>
        <position position="265"/>
    </location>
</feature>
<evidence type="ECO:0008006" key="3">
    <source>
        <dbReference type="Google" id="ProtNLM"/>
    </source>
</evidence>
<reference evidence="1 2" key="1">
    <citation type="submission" date="2024-05" db="EMBL/GenBank/DDBJ databases">
        <title>Genome sequencing and assembly of Indian major carp, Cirrhinus mrigala (Hamilton, 1822).</title>
        <authorList>
            <person name="Mohindra V."/>
            <person name="Chowdhury L.M."/>
            <person name="Lal K."/>
            <person name="Jena J.K."/>
        </authorList>
    </citation>
    <scope>NUCLEOTIDE SEQUENCE [LARGE SCALE GENOMIC DNA]</scope>
    <source>
        <strain evidence="1">CM1030</strain>
        <tissue evidence="1">Blood</tissue>
    </source>
</reference>
<comment type="caution">
    <text evidence="1">The sequence shown here is derived from an EMBL/GenBank/DDBJ whole genome shotgun (WGS) entry which is preliminary data.</text>
</comment>
<dbReference type="EMBL" id="JAMKFB020000718">
    <property type="protein sequence ID" value="KAL0147911.1"/>
    <property type="molecule type" value="Genomic_DNA"/>
</dbReference>
<accession>A0ABD0MGN3</accession>
<dbReference type="PANTHER" id="PTHR45749">
    <property type="match status" value="1"/>
</dbReference>
<organism evidence="1 2">
    <name type="scientific">Cirrhinus mrigala</name>
    <name type="common">Mrigala</name>
    <dbReference type="NCBI Taxonomy" id="683832"/>
    <lineage>
        <taxon>Eukaryota</taxon>
        <taxon>Metazoa</taxon>
        <taxon>Chordata</taxon>
        <taxon>Craniata</taxon>
        <taxon>Vertebrata</taxon>
        <taxon>Euteleostomi</taxon>
        <taxon>Actinopterygii</taxon>
        <taxon>Neopterygii</taxon>
        <taxon>Teleostei</taxon>
        <taxon>Ostariophysi</taxon>
        <taxon>Cypriniformes</taxon>
        <taxon>Cyprinidae</taxon>
        <taxon>Labeoninae</taxon>
        <taxon>Labeonini</taxon>
        <taxon>Cirrhinus</taxon>
    </lineage>
</organism>
<dbReference type="InterPro" id="IPR012337">
    <property type="entry name" value="RNaseH-like_sf"/>
</dbReference>
<gene>
    <name evidence="1" type="ORF">M9458_056788</name>
</gene>
<protein>
    <recommendedName>
        <fullName evidence="3">Zinc finger MYM-type 1-like protein</fullName>
    </recommendedName>
</protein>
<dbReference type="PANTHER" id="PTHR45749:SF35">
    <property type="entry name" value="AC-LIKE TRANSPOSASE-RELATED"/>
    <property type="match status" value="1"/>
</dbReference>
<sequence length="265" mass="29820">MSVILRTVALEPKPEVKEYFLGYVEVFETTGLNLSNVILDKLQELQIPFENCRGQAYDNGANMKGKSQGVQARLLKQNPRALFVPCGAHSMNLVIADAAKASKDAVGYFGYVQKLFTFFSGATQRWNILLKHVHLTLKSWSDVRWESRLQSITAVRHQVKEIRNALIEARQAVNDPVAKVEAQALAEESSSMQLDVAVRLIESAKHSLMKYRQSGFVDAQSTAKELCEALNIEPELKEKRLRSTKRHFAYEAADEPISDALKKLE</sequence>
<dbReference type="Proteomes" id="UP001529510">
    <property type="component" value="Unassembled WGS sequence"/>
</dbReference>
<dbReference type="SUPFAM" id="SSF53098">
    <property type="entry name" value="Ribonuclease H-like"/>
    <property type="match status" value="1"/>
</dbReference>
<evidence type="ECO:0000313" key="2">
    <source>
        <dbReference type="Proteomes" id="UP001529510"/>
    </source>
</evidence>
<name>A0ABD0MGN3_CIRMR</name>
<keyword evidence="2" id="KW-1185">Reference proteome</keyword>
<evidence type="ECO:0000313" key="1">
    <source>
        <dbReference type="EMBL" id="KAL0147911.1"/>
    </source>
</evidence>